<dbReference type="CDD" id="cd23023">
    <property type="entry name" value="zf-HIT_BCD1"/>
    <property type="match status" value="1"/>
</dbReference>
<evidence type="ECO:0000256" key="6">
    <source>
        <dbReference type="ARBA" id="ARBA00049654"/>
    </source>
</evidence>
<accession>A0A6J8ELI2</accession>
<dbReference type="InterPro" id="IPR007529">
    <property type="entry name" value="Znf_HIT"/>
</dbReference>
<keyword evidence="3 7" id="KW-0863">Zinc-finger</keyword>
<comment type="function">
    <text evidence="5">Required for box C/D snoRNAs accumulation involved in snoRNA processing, snoRNA transport to the nucleolus and ribosome biogenesis.</text>
</comment>
<evidence type="ECO:0000256" key="2">
    <source>
        <dbReference type="ARBA" id="ARBA00022723"/>
    </source>
</evidence>
<evidence type="ECO:0000256" key="4">
    <source>
        <dbReference type="ARBA" id="ARBA00022833"/>
    </source>
</evidence>
<evidence type="ECO:0000259" key="8">
    <source>
        <dbReference type="PROSITE" id="PS51083"/>
    </source>
</evidence>
<dbReference type="AlphaFoldDB" id="A0A6J8ELI2"/>
<evidence type="ECO:0000313" key="10">
    <source>
        <dbReference type="Proteomes" id="UP000507470"/>
    </source>
</evidence>
<evidence type="ECO:0000313" key="9">
    <source>
        <dbReference type="EMBL" id="CAC5420736.1"/>
    </source>
</evidence>
<keyword evidence="2" id="KW-0479">Metal-binding</keyword>
<dbReference type="InterPro" id="IPR051639">
    <property type="entry name" value="BCD1"/>
</dbReference>
<dbReference type="Pfam" id="PF04438">
    <property type="entry name" value="zf-HIT"/>
    <property type="match status" value="1"/>
</dbReference>
<evidence type="ECO:0000256" key="1">
    <source>
        <dbReference type="ARBA" id="ARBA00022553"/>
    </source>
</evidence>
<feature type="domain" description="HIT-type" evidence="8">
    <location>
        <begin position="15"/>
        <end position="49"/>
    </location>
</feature>
<evidence type="ECO:0000256" key="3">
    <source>
        <dbReference type="ARBA" id="ARBA00022771"/>
    </source>
</evidence>
<evidence type="ECO:0000256" key="5">
    <source>
        <dbReference type="ARBA" id="ARBA00049598"/>
    </source>
</evidence>
<keyword evidence="1" id="KW-0597">Phosphoprotein</keyword>
<dbReference type="Gene3D" id="3.30.60.190">
    <property type="match status" value="1"/>
</dbReference>
<keyword evidence="10" id="KW-1185">Reference proteome</keyword>
<dbReference type="GO" id="GO:0048254">
    <property type="term" value="P:snoRNA localization"/>
    <property type="evidence" value="ECO:0007669"/>
    <property type="project" value="TreeGrafter"/>
</dbReference>
<dbReference type="OrthoDB" id="272357at2759"/>
<organism evidence="9 10">
    <name type="scientific">Mytilus coruscus</name>
    <name type="common">Sea mussel</name>
    <dbReference type="NCBI Taxonomy" id="42192"/>
    <lineage>
        <taxon>Eukaryota</taxon>
        <taxon>Metazoa</taxon>
        <taxon>Spiralia</taxon>
        <taxon>Lophotrochozoa</taxon>
        <taxon>Mollusca</taxon>
        <taxon>Bivalvia</taxon>
        <taxon>Autobranchia</taxon>
        <taxon>Pteriomorphia</taxon>
        <taxon>Mytilida</taxon>
        <taxon>Mytiloidea</taxon>
        <taxon>Mytilidae</taxon>
        <taxon>Mytilinae</taxon>
        <taxon>Mytilus</taxon>
    </lineage>
</organism>
<dbReference type="Pfam" id="PF25790">
    <property type="entry name" value="BCD1"/>
    <property type="match status" value="1"/>
</dbReference>
<dbReference type="PANTHER" id="PTHR13483:SF3">
    <property type="entry name" value="BOX C_D SNORNA PROTEIN 1"/>
    <property type="match status" value="1"/>
</dbReference>
<evidence type="ECO:0000256" key="7">
    <source>
        <dbReference type="PROSITE-ProRule" id="PRU00453"/>
    </source>
</evidence>
<dbReference type="PROSITE" id="PS51083">
    <property type="entry name" value="ZF_HIT"/>
    <property type="match status" value="1"/>
</dbReference>
<dbReference type="SUPFAM" id="SSF144232">
    <property type="entry name" value="HIT/MYND zinc finger-like"/>
    <property type="match status" value="1"/>
</dbReference>
<keyword evidence="4" id="KW-0862">Zinc</keyword>
<reference evidence="9 10" key="1">
    <citation type="submission" date="2020-06" db="EMBL/GenBank/DDBJ databases">
        <authorList>
            <person name="Li R."/>
            <person name="Bekaert M."/>
        </authorList>
    </citation>
    <scope>NUCLEOTIDE SEQUENCE [LARGE SCALE GENOMIC DNA]</scope>
    <source>
        <strain evidence="10">wild</strain>
    </source>
</reference>
<dbReference type="GO" id="GO:0070761">
    <property type="term" value="C:pre-snoRNP complex"/>
    <property type="evidence" value="ECO:0007669"/>
    <property type="project" value="TreeGrafter"/>
</dbReference>
<dbReference type="EMBL" id="CACVKT020009165">
    <property type="protein sequence ID" value="CAC5420736.1"/>
    <property type="molecule type" value="Genomic_DNA"/>
</dbReference>
<dbReference type="GO" id="GO:0008270">
    <property type="term" value="F:zinc ion binding"/>
    <property type="evidence" value="ECO:0007669"/>
    <property type="project" value="UniProtKB-UniRule"/>
</dbReference>
<name>A0A6J8ELI2_MYTCO</name>
<protein>
    <submittedName>
        <fullName evidence="9">Box C/D snoRNA protein 1</fullName>
    </submittedName>
</protein>
<gene>
    <name evidence="9" type="ORF">MCOR_52928</name>
</gene>
<comment type="similarity">
    <text evidence="6">Belongs to the BCD1 family.</text>
</comment>
<dbReference type="InterPro" id="IPR057721">
    <property type="entry name" value="BCD1_alpha/beta"/>
</dbReference>
<dbReference type="GO" id="GO:0000492">
    <property type="term" value="P:box C/D snoRNP assembly"/>
    <property type="evidence" value="ECO:0007669"/>
    <property type="project" value="TreeGrafter"/>
</dbReference>
<dbReference type="Proteomes" id="UP000507470">
    <property type="component" value="Unassembled WGS sequence"/>
</dbReference>
<dbReference type="GO" id="GO:0000463">
    <property type="term" value="P:maturation of LSU-rRNA from tricistronic rRNA transcript (SSU-rRNA, 5.8S rRNA, LSU-rRNA)"/>
    <property type="evidence" value="ECO:0007669"/>
    <property type="project" value="TreeGrafter"/>
</dbReference>
<dbReference type="GO" id="GO:0005634">
    <property type="term" value="C:nucleus"/>
    <property type="evidence" value="ECO:0007669"/>
    <property type="project" value="TreeGrafter"/>
</dbReference>
<sequence length="256" mass="30140">MSAEKVLQITDKIKCEVCSECVAKYKCPRCLVGSCSLKCVKQHKTVNDCSGIRDKTAFVEIKQFDDQNLLNDYRFLEEAGRKKDNTTRDELKRKREKPNFLRELHKQAKRRKIDLQIMPYPMDKRKNNATTYNFRSQTILWQIKWIFPKSDGCYIDTRVSEKSIFKDLLKKYIDPTESDPVYRQKLKEYTKKGLDECNLYMKVEGHPANDLRYFMLDKDKSILDNLEGITVVEYPIIYVEFGDCSQYTLMEKGTNG</sequence>
<dbReference type="PANTHER" id="PTHR13483">
    <property type="entry name" value="BOX C_D SNORNA PROTEIN 1-RELATED"/>
    <property type="match status" value="1"/>
</dbReference>
<proteinExistence type="inferred from homology"/>